<evidence type="ECO:0000313" key="2">
    <source>
        <dbReference type="EMBL" id="KAK0164939.1"/>
    </source>
</evidence>
<accession>A0AA39F8J0</accession>
<reference evidence="2" key="1">
    <citation type="journal article" date="2023" name="bioRxiv">
        <title>Scaffold-level genome assemblies of two parasitoid biocontrol wasps reveal the parthenogenesis mechanism and an associated novel virus.</title>
        <authorList>
            <person name="Inwood S."/>
            <person name="Skelly J."/>
            <person name="Guhlin J."/>
            <person name="Harrop T."/>
            <person name="Goldson S."/>
            <person name="Dearden P."/>
        </authorList>
    </citation>
    <scope>NUCLEOTIDE SEQUENCE</scope>
    <source>
        <strain evidence="2">Irish</strain>
        <tissue evidence="2">Whole body</tissue>
    </source>
</reference>
<keyword evidence="3" id="KW-1185">Reference proteome</keyword>
<feature type="signal peptide" evidence="1">
    <location>
        <begin position="1"/>
        <end position="18"/>
    </location>
</feature>
<dbReference type="GO" id="GO:0005549">
    <property type="term" value="F:odorant binding"/>
    <property type="evidence" value="ECO:0007669"/>
    <property type="project" value="InterPro"/>
</dbReference>
<evidence type="ECO:0000313" key="3">
    <source>
        <dbReference type="Proteomes" id="UP001168990"/>
    </source>
</evidence>
<keyword evidence="1" id="KW-0732">Signal</keyword>
<protein>
    <submittedName>
        <fullName evidence="2">Uncharacterized protein</fullName>
    </submittedName>
</protein>
<feature type="chain" id="PRO_5041248160" evidence="1">
    <location>
        <begin position="19"/>
        <end position="136"/>
    </location>
</feature>
<dbReference type="SMART" id="SM00708">
    <property type="entry name" value="PhBP"/>
    <property type="match status" value="1"/>
</dbReference>
<dbReference type="InterPro" id="IPR036728">
    <property type="entry name" value="PBP_GOBP_sf"/>
</dbReference>
<gene>
    <name evidence="2" type="ORF">PV328_003503</name>
</gene>
<sequence>MQHLKILFLTMSIVIVKSALTPKDLLNLQMSLGKCRSNNQVDSSLISQALRGQMVNNHEFDCFIACILQGIGVTSEDGSLNADTAVDKIPESLQSRDVIINAIRSCSSRKGSDKCQTAHLLFECMHEKNVPNILMG</sequence>
<evidence type="ECO:0000256" key="1">
    <source>
        <dbReference type="SAM" id="SignalP"/>
    </source>
</evidence>
<dbReference type="AlphaFoldDB" id="A0AA39F8J0"/>
<dbReference type="Gene3D" id="1.10.238.20">
    <property type="entry name" value="Pheromone/general odorant binding protein domain"/>
    <property type="match status" value="1"/>
</dbReference>
<name>A0AA39F8J0_9HYME</name>
<dbReference type="EMBL" id="JAQQBS010001422">
    <property type="protein sequence ID" value="KAK0164939.1"/>
    <property type="molecule type" value="Genomic_DNA"/>
</dbReference>
<organism evidence="2 3">
    <name type="scientific">Microctonus aethiopoides</name>
    <dbReference type="NCBI Taxonomy" id="144406"/>
    <lineage>
        <taxon>Eukaryota</taxon>
        <taxon>Metazoa</taxon>
        <taxon>Ecdysozoa</taxon>
        <taxon>Arthropoda</taxon>
        <taxon>Hexapoda</taxon>
        <taxon>Insecta</taxon>
        <taxon>Pterygota</taxon>
        <taxon>Neoptera</taxon>
        <taxon>Endopterygota</taxon>
        <taxon>Hymenoptera</taxon>
        <taxon>Apocrita</taxon>
        <taxon>Ichneumonoidea</taxon>
        <taxon>Braconidae</taxon>
        <taxon>Euphorinae</taxon>
        <taxon>Microctonus</taxon>
    </lineage>
</organism>
<dbReference type="PANTHER" id="PTHR21364">
    <property type="entry name" value="GENERAL ODORANT-BINDING PROTEIN 19A"/>
    <property type="match status" value="1"/>
</dbReference>
<dbReference type="SUPFAM" id="SSF47565">
    <property type="entry name" value="Insect pheromone/odorant-binding proteins"/>
    <property type="match status" value="1"/>
</dbReference>
<dbReference type="CDD" id="cd23992">
    <property type="entry name" value="PBP_GOBP"/>
    <property type="match status" value="1"/>
</dbReference>
<dbReference type="InterPro" id="IPR006170">
    <property type="entry name" value="PBP/GOBP"/>
</dbReference>
<comment type="caution">
    <text evidence="2">The sequence shown here is derived from an EMBL/GenBank/DDBJ whole genome shotgun (WGS) entry which is preliminary data.</text>
</comment>
<dbReference type="Pfam" id="PF01395">
    <property type="entry name" value="PBP_GOBP"/>
    <property type="match status" value="1"/>
</dbReference>
<reference evidence="2" key="2">
    <citation type="submission" date="2023-03" db="EMBL/GenBank/DDBJ databases">
        <authorList>
            <person name="Inwood S.N."/>
            <person name="Skelly J.G."/>
            <person name="Guhlin J."/>
            <person name="Harrop T.W.R."/>
            <person name="Goldson S.G."/>
            <person name="Dearden P.K."/>
        </authorList>
    </citation>
    <scope>NUCLEOTIDE SEQUENCE</scope>
    <source>
        <strain evidence="2">Irish</strain>
        <tissue evidence="2">Whole body</tissue>
    </source>
</reference>
<dbReference type="Proteomes" id="UP001168990">
    <property type="component" value="Unassembled WGS sequence"/>
</dbReference>
<proteinExistence type="predicted"/>
<dbReference type="PANTHER" id="PTHR21364:SF2">
    <property type="entry name" value="GENERAL ODORANT-BINDING PROTEIN 19A"/>
    <property type="match status" value="1"/>
</dbReference>